<reference evidence="3" key="1">
    <citation type="journal article" date="2019" name="Int. J. Syst. Evol. Microbiol.">
        <title>The Global Catalogue of Microorganisms (GCM) 10K type strain sequencing project: providing services to taxonomists for standard genome sequencing and annotation.</title>
        <authorList>
            <consortium name="The Broad Institute Genomics Platform"/>
            <consortium name="The Broad Institute Genome Sequencing Center for Infectious Disease"/>
            <person name="Wu L."/>
            <person name="Ma J."/>
        </authorList>
    </citation>
    <scope>NUCLEOTIDE SEQUENCE [LARGE SCALE GENOMIC DNA]</scope>
    <source>
        <strain evidence="3">CGMCC 1.7656</strain>
    </source>
</reference>
<gene>
    <name evidence="2" type="ORF">GCM10010992_21800</name>
</gene>
<organism evidence="2 3">
    <name type="scientific">Cloacibacterium rupense</name>
    <dbReference type="NCBI Taxonomy" id="517423"/>
    <lineage>
        <taxon>Bacteria</taxon>
        <taxon>Pseudomonadati</taxon>
        <taxon>Bacteroidota</taxon>
        <taxon>Flavobacteriia</taxon>
        <taxon>Flavobacteriales</taxon>
        <taxon>Weeksellaceae</taxon>
    </lineage>
</organism>
<proteinExistence type="predicted"/>
<dbReference type="Proteomes" id="UP000620064">
    <property type="component" value="Unassembled WGS sequence"/>
</dbReference>
<evidence type="ECO:0000313" key="2">
    <source>
        <dbReference type="EMBL" id="GGP05494.1"/>
    </source>
</evidence>
<comment type="caution">
    <text evidence="2">The sequence shown here is derived from an EMBL/GenBank/DDBJ whole genome shotgun (WGS) entry which is preliminary data.</text>
</comment>
<accession>A0ABQ2NLP3</accession>
<evidence type="ECO:0008006" key="4">
    <source>
        <dbReference type="Google" id="ProtNLM"/>
    </source>
</evidence>
<feature type="chain" id="PRO_5045553750" description="Lipoprotein" evidence="1">
    <location>
        <begin position="29"/>
        <end position="188"/>
    </location>
</feature>
<protein>
    <recommendedName>
        <fullName evidence="4">Lipoprotein</fullName>
    </recommendedName>
</protein>
<dbReference type="PROSITE" id="PS51257">
    <property type="entry name" value="PROKAR_LIPOPROTEIN"/>
    <property type="match status" value="1"/>
</dbReference>
<dbReference type="EMBL" id="BMLV01000005">
    <property type="protein sequence ID" value="GGP05494.1"/>
    <property type="molecule type" value="Genomic_DNA"/>
</dbReference>
<sequence length="188" mass="20493">MKNKFNLKKLASVLAVLFLALTVVSCQRDEEEDDLPQEELTNILLNVKDLSTNMVSTYNYSVGSGAAPAIKLADGKSYEVEMVFKNGNEDVTQEIKDAKDEHFLTFDFPKSSVTLNRIDDASSTRTDGKKVGLKTKWDVTKVVNSSSPVVKVSLYHESATVSESLNGTVWGSQTGGETDAEATFGLSN</sequence>
<evidence type="ECO:0000256" key="1">
    <source>
        <dbReference type="SAM" id="SignalP"/>
    </source>
</evidence>
<evidence type="ECO:0000313" key="3">
    <source>
        <dbReference type="Proteomes" id="UP000620064"/>
    </source>
</evidence>
<name>A0ABQ2NLP3_9FLAO</name>
<keyword evidence="3" id="KW-1185">Reference proteome</keyword>
<dbReference type="RefSeq" id="WP_188618160.1">
    <property type="nucleotide sequence ID" value="NZ_BMLV01000005.1"/>
</dbReference>
<keyword evidence="1" id="KW-0732">Signal</keyword>
<feature type="signal peptide" evidence="1">
    <location>
        <begin position="1"/>
        <end position="28"/>
    </location>
</feature>